<dbReference type="Proteomes" id="UP000325579">
    <property type="component" value="Unassembled WGS sequence"/>
</dbReference>
<dbReference type="PANTHER" id="PTHR33112:SF16">
    <property type="entry name" value="HETEROKARYON INCOMPATIBILITY DOMAIN-CONTAINING PROTEIN"/>
    <property type="match status" value="1"/>
</dbReference>
<dbReference type="PANTHER" id="PTHR33112">
    <property type="entry name" value="DOMAIN PROTEIN, PUTATIVE-RELATED"/>
    <property type="match status" value="1"/>
</dbReference>
<dbReference type="InterPro" id="IPR010730">
    <property type="entry name" value="HET"/>
</dbReference>
<organism evidence="2 3">
    <name type="scientific">Aspergillus pseudonomiae</name>
    <dbReference type="NCBI Taxonomy" id="1506151"/>
    <lineage>
        <taxon>Eukaryota</taxon>
        <taxon>Fungi</taxon>
        <taxon>Dikarya</taxon>
        <taxon>Ascomycota</taxon>
        <taxon>Pezizomycotina</taxon>
        <taxon>Eurotiomycetes</taxon>
        <taxon>Eurotiomycetidae</taxon>
        <taxon>Eurotiales</taxon>
        <taxon>Aspergillaceae</taxon>
        <taxon>Aspergillus</taxon>
        <taxon>Aspergillus subgen. Circumdati</taxon>
    </lineage>
</organism>
<evidence type="ECO:0000313" key="2">
    <source>
        <dbReference type="EMBL" id="KAE8399502.1"/>
    </source>
</evidence>
<reference evidence="2 3" key="1">
    <citation type="submission" date="2019-04" db="EMBL/GenBank/DDBJ databases">
        <authorList>
            <consortium name="DOE Joint Genome Institute"/>
            <person name="Mondo S."/>
            <person name="Kjaerbolling I."/>
            <person name="Vesth T."/>
            <person name="Frisvad J.C."/>
            <person name="Nybo J.L."/>
            <person name="Theobald S."/>
            <person name="Kildgaard S."/>
            <person name="Isbrandt T."/>
            <person name="Kuo A."/>
            <person name="Sato A."/>
            <person name="Lyhne E.K."/>
            <person name="Kogle M.E."/>
            <person name="Wiebenga A."/>
            <person name="Kun R.S."/>
            <person name="Lubbers R.J."/>
            <person name="Makela M.R."/>
            <person name="Barry K."/>
            <person name="Chovatia M."/>
            <person name="Clum A."/>
            <person name="Daum C."/>
            <person name="Haridas S."/>
            <person name="He G."/>
            <person name="LaButti K."/>
            <person name="Lipzen A."/>
            <person name="Riley R."/>
            <person name="Salamov A."/>
            <person name="Simmons B.A."/>
            <person name="Magnuson J.K."/>
            <person name="Henrissat B."/>
            <person name="Mortensen U.H."/>
            <person name="Larsen T.O."/>
            <person name="Devries R.P."/>
            <person name="Grigoriev I.V."/>
            <person name="Machida M."/>
            <person name="Baker S.E."/>
            <person name="Andersen M.R."/>
            <person name="Cantor M.N."/>
            <person name="Hua S.X."/>
        </authorList>
    </citation>
    <scope>NUCLEOTIDE SEQUENCE [LARGE SCALE GENOMIC DNA]</scope>
    <source>
        <strain evidence="2 3">CBS 119388</strain>
    </source>
</reference>
<accession>A0A5N7CZB7</accession>
<proteinExistence type="predicted"/>
<dbReference type="AlphaFoldDB" id="A0A5N7CZB7"/>
<dbReference type="RefSeq" id="XP_031936821.1">
    <property type="nucleotide sequence ID" value="XM_032088122.1"/>
</dbReference>
<gene>
    <name evidence="2" type="ORF">BDV37DRAFT_287522</name>
</gene>
<dbReference type="OrthoDB" id="405906at2759"/>
<name>A0A5N7CZB7_9EURO</name>
<dbReference type="GeneID" id="43672813"/>
<dbReference type="Pfam" id="PF06985">
    <property type="entry name" value="HET"/>
    <property type="match status" value="1"/>
</dbReference>
<evidence type="ECO:0000313" key="3">
    <source>
        <dbReference type="Proteomes" id="UP000325579"/>
    </source>
</evidence>
<evidence type="ECO:0000259" key="1">
    <source>
        <dbReference type="Pfam" id="PF06985"/>
    </source>
</evidence>
<keyword evidence="3" id="KW-1185">Reference proteome</keyword>
<protein>
    <submittedName>
        <fullName evidence="2">Heterokaryon incompatibility protein-domain-containing protein</fullName>
    </submittedName>
</protein>
<sequence length="767" mass="85579">MAPDGRDSATCAFCTSIECSSHAGTAVGESVYHDELFHSPCERCFEADRATYPDLCQFCRHLRLPHLGLCFEFKTPCIVEIKLRRPEELHARGSCSFCRFLFDAISTHRNVARLSDNDLWELKPILKLSSRSLGLRLCNSDDVLLCSVSISIFNVGTTRASSTWRKLLNLHRPPPDTLGGPSRYIDWTNARVWIEQCPSPHGLPRNLKVIDVLQNRVVDAPAGCRYLALSYVFGGVKAEHITLPDALPATIGDAIIACQKLGVQYLWVDQLCISQKNSCVLQEQINQMHDIYQHAVCSLVALTGENSNCGLPGVTRSRPQVQNVVEIAGFMFTSLMPNIHDCIKFSKWATRGWTLQEAIFSDCFLFFTDYGLHFVQRNAVGIKRAQIKSDVISGVPAEYTLPSKDKFWTMLGKYNARDLSYPEDALRAFSAVLRSTYGDNTYYGHPREQIDKAAVWHIAGDRTASRMRTMFPSWSWASNSGPIGFLKANAALAVWAAPEGSTDSGTNIILCTPAPDEDWGERGISRESRGLVKDHQIARRQNLFFTIDVAWEVGSIKCSRLFESGLHWSRAATLAERWPTYDAYWHSTLGNYDIDTIFSERDRATAASAEGRILLHGQTASFPLVGTEGSLHKTGKLRIMSEDGMVAGVVVVPSYCEPAGDGEFVALSIGDIDGLNFRYDLYDFARSMGVSIDEFIEGLLFYDSTGNSIPPPWDASFLAARQCVIVLNVLLIERDEQSNVARRLGLGYVFLKRWVEAKPIFETIILE</sequence>
<feature type="domain" description="Heterokaryon incompatibility" evidence="1">
    <location>
        <begin position="226"/>
        <end position="357"/>
    </location>
</feature>
<dbReference type="EMBL" id="ML736832">
    <property type="protein sequence ID" value="KAE8399502.1"/>
    <property type="molecule type" value="Genomic_DNA"/>
</dbReference>